<dbReference type="InterPro" id="IPR056466">
    <property type="entry name" value="Spectrin_DBS"/>
</dbReference>
<feature type="domain" description="CRAL-TRIO" evidence="7">
    <location>
        <begin position="93"/>
        <end position="199"/>
    </location>
</feature>
<sequence length="1091" mass="124175">MVAAAWRRAGGVRLEPLREPGARPSLIPERRDEIMQQEIRPLAAVDIIEQLHRQFAILSGGRGKDGAPIITFPEFVGFSEIPDEDFLNVVTYLTSIPSLEAASIGFIIVIDRRRDKWSSVKASLTRIAGAFPGNLQLVFVLRPSRFIQRTIADIGIKLYRDDFKMKVPIIMLNSVSDLHGYIDKSQLTRELGGTLEYGHGQWIHHRTAIENFAVTVKTTAQMLQTFGTDLAETELPNDVQCTEQLLQAHTERHSELKAELKLAGSQGATLLSCIREPASKNPNSKLNPDELENILTVERLLAQLDETEKAFDQFWTKHHLKLNQCLQLRHFEHNFREVKLTLDSLMGIQAKLTVIGDNVARVEQLLRERKQLEERGQEPLEKAQALAATGDQLIQSNHYAVDSIRPKCVELRRICDDFANEAKKKCDILGKALEMHKQLDSASQWCEDGIYLLASQALDKCQTQEGAETALGDIEKFLSTAKEQQLLSPQEFYSQFHVVLTPEIKENVDKVIQKLEDVQEMFDRRQVSLKKLAAKQTRPVQPVAPHPESSPKRASPKASRPPTLAPSRRISEVPCPPKTVNEAELLKKKSIKKPKGGIKIEVMHEASQGGSSRILVMSESEENLSTRRSHIMHELIETERVYVEELQSIIEGYAAEMDNPDLNHLIPVALQNKKEILFGNLHEIYEFHKRIFLKELENCVENPEFLGRCFLKRKEDLQVYEKYCQNKPRSETLWRQCGDSIFFQECQRKLDHKLSLDAYLLKPVQRITKYQLLLKEMLKCSKNSEDTAELEEALATVLDIIKSVNDSMHQIAITGYEGDLHELGKLLMQGSFSIWTDHKKGHNKVKDLARFKPMQRHLFLYAKLLLFCKKREDSVDGHEKSPSYSFKNSLKMSMVGITENVKGDNKKFEIWYNGREEVYIIQASSVELKNLWVSEIRKVLTGQLEACREASQLHQRITESVYHAPMDTSNSSRYSRKSASIYENKPESSGLENSTSKNPNPSPNSNRQKRDPETKEKDVTRRFSLASSLGTTAPTPTGLTKGTRCPLHAPACHLHSPEQCLSSLHGRAAELVGRGRWREREMMDRWLIIAF</sequence>
<dbReference type="SMART" id="SM00516">
    <property type="entry name" value="SEC14"/>
    <property type="match status" value="1"/>
</dbReference>
<dbReference type="Ensembl" id="ENSMODT00000063859.1">
    <property type="protein sequence ID" value="ENSMODP00000060030.1"/>
    <property type="gene ID" value="ENSMODG00000021286.4"/>
</dbReference>
<dbReference type="InterPro" id="IPR000219">
    <property type="entry name" value="DH_dom"/>
</dbReference>
<dbReference type="Gene3D" id="1.20.900.10">
    <property type="entry name" value="Dbl homology (DH) domain"/>
    <property type="match status" value="1"/>
</dbReference>
<proteinExistence type="inferred from homology"/>
<dbReference type="Pfam" id="PF00621">
    <property type="entry name" value="RhoGEF"/>
    <property type="match status" value="1"/>
</dbReference>
<dbReference type="Gene3D" id="1.20.58.60">
    <property type="match status" value="1"/>
</dbReference>
<evidence type="ECO:0000259" key="5">
    <source>
        <dbReference type="PROSITE" id="PS50003"/>
    </source>
</evidence>
<feature type="domain" description="PH" evidence="5">
    <location>
        <begin position="819"/>
        <end position="941"/>
    </location>
</feature>
<reference evidence="8" key="3">
    <citation type="submission" date="2025-09" db="UniProtKB">
        <authorList>
            <consortium name="Ensembl"/>
        </authorList>
    </citation>
    <scope>IDENTIFICATION</scope>
</reference>
<dbReference type="CDD" id="cd00176">
    <property type="entry name" value="SPEC"/>
    <property type="match status" value="1"/>
</dbReference>
<protein>
    <submittedName>
        <fullName evidence="8">MCF.2 cell line derived transforming sequence-like 2</fullName>
    </submittedName>
</protein>
<reference evidence="8 9" key="1">
    <citation type="journal article" date="2007" name="Nature">
        <title>Genome of the marsupial Monodelphis domestica reveals innovation in non-coding sequences.</title>
        <authorList>
            <person name="Mikkelsen T.S."/>
            <person name="Wakefield M.J."/>
            <person name="Aken B."/>
            <person name="Amemiya C.T."/>
            <person name="Chang J.L."/>
            <person name="Duke S."/>
            <person name="Garber M."/>
            <person name="Gentles A.J."/>
            <person name="Goodstadt L."/>
            <person name="Heger A."/>
            <person name="Jurka J."/>
            <person name="Kamal M."/>
            <person name="Mauceli E."/>
            <person name="Searle S.M."/>
            <person name="Sharpe T."/>
            <person name="Baker M.L."/>
            <person name="Batzer M.A."/>
            <person name="Benos P.V."/>
            <person name="Belov K."/>
            <person name="Clamp M."/>
            <person name="Cook A."/>
            <person name="Cuff J."/>
            <person name="Das R."/>
            <person name="Davidow L."/>
            <person name="Deakin J.E."/>
            <person name="Fazzari M.J."/>
            <person name="Glass J.L."/>
            <person name="Grabherr M."/>
            <person name="Greally J.M."/>
            <person name="Gu W."/>
            <person name="Hore T.A."/>
            <person name="Huttley G.A."/>
            <person name="Kleber M."/>
            <person name="Jirtle R.L."/>
            <person name="Koina E."/>
            <person name="Lee J.T."/>
            <person name="Mahony S."/>
            <person name="Marra M.A."/>
            <person name="Miller R.D."/>
            <person name="Nicholls R.D."/>
            <person name="Oda M."/>
            <person name="Papenfuss A.T."/>
            <person name="Parra Z.E."/>
            <person name="Pollock D.D."/>
            <person name="Ray D.A."/>
            <person name="Schein J.E."/>
            <person name="Speed T.P."/>
            <person name="Thompson K."/>
            <person name="VandeBerg J.L."/>
            <person name="Wade C.M."/>
            <person name="Walker J.A."/>
            <person name="Waters P.D."/>
            <person name="Webber C."/>
            <person name="Weidman J.R."/>
            <person name="Xie X."/>
            <person name="Zody M.C."/>
            <person name="Baldwin J."/>
            <person name="Abdouelleil A."/>
            <person name="Abdulkadir J."/>
            <person name="Abebe A."/>
            <person name="Abera B."/>
            <person name="Abreu J."/>
            <person name="Acer S.C."/>
            <person name="Aftuck L."/>
            <person name="Alexander A."/>
            <person name="An P."/>
            <person name="Anderson E."/>
            <person name="Anderson S."/>
            <person name="Arachi H."/>
            <person name="Azer M."/>
            <person name="Bachantsang P."/>
            <person name="Barry A."/>
            <person name="Bayul T."/>
            <person name="Berlin A."/>
            <person name="Bessette D."/>
            <person name="Bloom T."/>
            <person name="Bloom T."/>
            <person name="Boguslavskiy L."/>
            <person name="Bonnet C."/>
            <person name="Boukhgalter B."/>
            <person name="Bourzgui I."/>
            <person name="Brown A."/>
            <person name="Cahill P."/>
            <person name="Channer S."/>
            <person name="Cheshatsang Y."/>
            <person name="Chuda L."/>
            <person name="Citroen M."/>
            <person name="Collymore A."/>
            <person name="Cooke P."/>
            <person name="Costello M."/>
            <person name="D'Aco K."/>
            <person name="Daza R."/>
            <person name="De Haan G."/>
            <person name="DeGray S."/>
            <person name="DeMaso C."/>
            <person name="Dhargay N."/>
            <person name="Dooley K."/>
            <person name="Dooley E."/>
            <person name="Doricent M."/>
            <person name="Dorje P."/>
            <person name="Dorjee K."/>
            <person name="Dupes A."/>
            <person name="Elong R."/>
            <person name="Falk J."/>
            <person name="Farina A."/>
            <person name="Faro S."/>
            <person name="Ferguson D."/>
            <person name="Fisher S."/>
            <person name="Foley C.D."/>
            <person name="Franke A."/>
            <person name="Friedrich D."/>
            <person name="Gadbois L."/>
            <person name="Gearin G."/>
            <person name="Gearin C.R."/>
            <person name="Giannoukos G."/>
            <person name="Goode T."/>
            <person name="Graham J."/>
            <person name="Grandbois E."/>
            <person name="Grewal S."/>
            <person name="Gyaltsen K."/>
            <person name="Hafez N."/>
            <person name="Hagos B."/>
            <person name="Hall J."/>
            <person name="Henson C."/>
            <person name="Hollinger A."/>
            <person name="Honan T."/>
            <person name="Huard M.D."/>
            <person name="Hughes L."/>
            <person name="Hurhula B."/>
            <person name="Husby M.E."/>
            <person name="Kamat A."/>
            <person name="Kanga B."/>
            <person name="Kashin S."/>
            <person name="Khazanovich D."/>
            <person name="Kisner P."/>
            <person name="Lance K."/>
            <person name="Lara M."/>
            <person name="Lee W."/>
            <person name="Lennon N."/>
            <person name="Letendre F."/>
            <person name="LeVine R."/>
            <person name="Lipovsky A."/>
            <person name="Liu X."/>
            <person name="Liu J."/>
            <person name="Liu S."/>
            <person name="Lokyitsang T."/>
            <person name="Lokyitsang Y."/>
            <person name="Lubonja R."/>
            <person name="Lui A."/>
            <person name="MacDonald P."/>
            <person name="Magnisalis V."/>
            <person name="Maru K."/>
            <person name="Matthews C."/>
            <person name="McCusker W."/>
            <person name="McDonough S."/>
            <person name="Mehta T."/>
            <person name="Meldrim J."/>
            <person name="Meneus L."/>
            <person name="Mihai O."/>
            <person name="Mihalev A."/>
            <person name="Mihova T."/>
            <person name="Mittelman R."/>
            <person name="Mlenga V."/>
            <person name="Montmayeur A."/>
            <person name="Mulrain L."/>
            <person name="Navidi A."/>
            <person name="Naylor J."/>
            <person name="Negash T."/>
            <person name="Nguyen T."/>
            <person name="Nguyen N."/>
            <person name="Nicol R."/>
            <person name="Norbu C."/>
            <person name="Norbu N."/>
            <person name="Novod N."/>
            <person name="O'Neill B."/>
            <person name="Osman S."/>
            <person name="Markiewicz E."/>
            <person name="Oyono O.L."/>
            <person name="Patti C."/>
            <person name="Phunkhang P."/>
            <person name="Pierre F."/>
            <person name="Priest M."/>
            <person name="Raghuraman S."/>
            <person name="Rege F."/>
            <person name="Reyes R."/>
            <person name="Rise C."/>
            <person name="Rogov P."/>
            <person name="Ross K."/>
            <person name="Ryan E."/>
            <person name="Settipalli S."/>
            <person name="Shea T."/>
            <person name="Sherpa N."/>
            <person name="Shi L."/>
            <person name="Shih D."/>
            <person name="Sparrow T."/>
            <person name="Spaulding J."/>
            <person name="Stalker J."/>
            <person name="Stange-Thomann N."/>
            <person name="Stavropoulos S."/>
            <person name="Stone C."/>
            <person name="Strader C."/>
            <person name="Tesfaye S."/>
            <person name="Thomson T."/>
            <person name="Thoulutsang Y."/>
            <person name="Thoulutsang D."/>
            <person name="Topham K."/>
            <person name="Topping I."/>
            <person name="Tsamla T."/>
            <person name="Vassiliev H."/>
            <person name="Vo A."/>
            <person name="Wangchuk T."/>
            <person name="Wangdi T."/>
            <person name="Weiand M."/>
            <person name="Wilkinson J."/>
            <person name="Wilson A."/>
            <person name="Yadav S."/>
            <person name="Young G."/>
            <person name="Yu Q."/>
            <person name="Zembek L."/>
            <person name="Zhong D."/>
            <person name="Zimmer A."/>
            <person name="Zwirko Z."/>
            <person name="Jaffe D.B."/>
            <person name="Alvarez P."/>
            <person name="Brockman W."/>
            <person name="Butler J."/>
            <person name="Chin C."/>
            <person name="Gnerre S."/>
            <person name="MacCallum I."/>
            <person name="Graves J.A."/>
            <person name="Ponting C.P."/>
            <person name="Breen M."/>
            <person name="Samollow P.B."/>
            <person name="Lander E.S."/>
            <person name="Lindblad-Toh K."/>
        </authorList>
    </citation>
    <scope>NUCLEOTIDE SEQUENCE [LARGE SCALE GENOMIC DNA]</scope>
</reference>
<gene>
    <name evidence="8" type="primary">MCF2L2</name>
</gene>
<feature type="compositionally biased region" description="Low complexity" evidence="4">
    <location>
        <begin position="1026"/>
        <end position="1040"/>
    </location>
</feature>
<keyword evidence="2" id="KW-0344">Guanine-nucleotide releasing factor</keyword>
<feature type="region of interest" description="Disordered" evidence="4">
    <location>
        <begin position="964"/>
        <end position="1041"/>
    </location>
</feature>
<dbReference type="SMART" id="SM00150">
    <property type="entry name" value="SPEC"/>
    <property type="match status" value="1"/>
</dbReference>
<dbReference type="Bgee" id="ENSMODG00000021286">
    <property type="expression patterns" value="Expressed in cerebellum and 17 other cell types or tissues"/>
</dbReference>
<reference evidence="8" key="2">
    <citation type="submission" date="2025-08" db="UniProtKB">
        <authorList>
            <consortium name="Ensembl"/>
        </authorList>
    </citation>
    <scope>IDENTIFICATION</scope>
</reference>
<evidence type="ECO:0000256" key="3">
    <source>
        <dbReference type="ARBA" id="ARBA00049987"/>
    </source>
</evidence>
<keyword evidence="9" id="KW-1185">Reference proteome</keyword>
<dbReference type="GO" id="GO:0005085">
    <property type="term" value="F:guanyl-nucleotide exchange factor activity"/>
    <property type="evidence" value="ECO:0007669"/>
    <property type="project" value="UniProtKB-KW"/>
</dbReference>
<dbReference type="Pfam" id="PF23289">
    <property type="entry name" value="Spectrin_5"/>
    <property type="match status" value="1"/>
</dbReference>
<dbReference type="SUPFAM" id="SSF46966">
    <property type="entry name" value="Spectrin repeat"/>
    <property type="match status" value="1"/>
</dbReference>
<dbReference type="Proteomes" id="UP000002280">
    <property type="component" value="Chromosome 7"/>
</dbReference>
<dbReference type="CDD" id="cd00160">
    <property type="entry name" value="RhoGEF"/>
    <property type="match status" value="1"/>
</dbReference>
<evidence type="ECO:0000313" key="9">
    <source>
        <dbReference type="Proteomes" id="UP000002280"/>
    </source>
</evidence>
<dbReference type="Pfam" id="PF22697">
    <property type="entry name" value="SOS1_NGEF_PH"/>
    <property type="match status" value="1"/>
</dbReference>
<dbReference type="SUPFAM" id="SSF50729">
    <property type="entry name" value="PH domain-like"/>
    <property type="match status" value="1"/>
</dbReference>
<dbReference type="GO" id="GO:0035556">
    <property type="term" value="P:intracellular signal transduction"/>
    <property type="evidence" value="ECO:0007669"/>
    <property type="project" value="InterPro"/>
</dbReference>
<dbReference type="PROSITE" id="PS50003">
    <property type="entry name" value="PH_DOMAIN"/>
    <property type="match status" value="1"/>
</dbReference>
<dbReference type="InterPro" id="IPR018159">
    <property type="entry name" value="Spectrin/alpha-actinin"/>
</dbReference>
<feature type="compositionally biased region" description="Low complexity" evidence="4">
    <location>
        <begin position="969"/>
        <end position="980"/>
    </location>
</feature>
<organism evidence="8 9">
    <name type="scientific">Monodelphis domestica</name>
    <name type="common">Gray short-tailed opossum</name>
    <dbReference type="NCBI Taxonomy" id="13616"/>
    <lineage>
        <taxon>Eukaryota</taxon>
        <taxon>Metazoa</taxon>
        <taxon>Chordata</taxon>
        <taxon>Craniata</taxon>
        <taxon>Vertebrata</taxon>
        <taxon>Euteleostomi</taxon>
        <taxon>Mammalia</taxon>
        <taxon>Metatheria</taxon>
        <taxon>Didelphimorphia</taxon>
        <taxon>Didelphidae</taxon>
        <taxon>Monodelphis</taxon>
    </lineage>
</organism>
<comment type="similarity">
    <text evidence="3">Belongs to the MCF2 family.</text>
</comment>
<dbReference type="SUPFAM" id="SSF52087">
    <property type="entry name" value="CRAL/TRIO domain"/>
    <property type="match status" value="1"/>
</dbReference>
<feature type="domain" description="DH" evidence="6">
    <location>
        <begin position="627"/>
        <end position="807"/>
    </location>
</feature>
<dbReference type="PROSITE" id="PS50010">
    <property type="entry name" value="DH_2"/>
    <property type="match status" value="1"/>
</dbReference>
<dbReference type="SUPFAM" id="SSF48065">
    <property type="entry name" value="DBL homology domain (DH-domain)"/>
    <property type="match status" value="1"/>
</dbReference>
<dbReference type="PROSITE" id="PS50191">
    <property type="entry name" value="CRAL_TRIO"/>
    <property type="match status" value="1"/>
</dbReference>
<dbReference type="PANTHER" id="PTHR22826:SF201">
    <property type="entry name" value="GUANINE NUCLEOTIDE EXCHANGE FACTOR MCF2L2-RELATED"/>
    <property type="match status" value="1"/>
</dbReference>
<dbReference type="InterPro" id="IPR035899">
    <property type="entry name" value="DBL_dom_sf"/>
</dbReference>
<dbReference type="PANTHER" id="PTHR22826">
    <property type="entry name" value="RHO GUANINE EXCHANGE FACTOR-RELATED"/>
    <property type="match status" value="1"/>
</dbReference>
<dbReference type="InterPro" id="IPR001331">
    <property type="entry name" value="GDS_CDC24_CS"/>
</dbReference>
<evidence type="ECO:0000313" key="8">
    <source>
        <dbReference type="Ensembl" id="ENSMODP00000060030.1"/>
    </source>
</evidence>
<feature type="compositionally biased region" description="Low complexity" evidence="4">
    <location>
        <begin position="993"/>
        <end position="1006"/>
    </location>
</feature>
<dbReference type="Gene3D" id="2.30.29.30">
    <property type="entry name" value="Pleckstrin-homology domain (PH domain)/Phosphotyrosine-binding domain (PTB)"/>
    <property type="match status" value="1"/>
</dbReference>
<feature type="region of interest" description="Disordered" evidence="4">
    <location>
        <begin position="532"/>
        <end position="578"/>
    </location>
</feature>
<dbReference type="AlphaFoldDB" id="A0A5F8HIU5"/>
<accession>A0A5F8HIU5</accession>
<evidence type="ECO:0000259" key="7">
    <source>
        <dbReference type="PROSITE" id="PS50191"/>
    </source>
</evidence>
<feature type="compositionally biased region" description="Basic and acidic residues" evidence="4">
    <location>
        <begin position="1008"/>
        <end position="1021"/>
    </location>
</feature>
<evidence type="ECO:0000256" key="1">
    <source>
        <dbReference type="ARBA" id="ARBA00022553"/>
    </source>
</evidence>
<evidence type="ECO:0000259" key="6">
    <source>
        <dbReference type="PROSITE" id="PS50010"/>
    </source>
</evidence>
<keyword evidence="1" id="KW-0597">Phosphoprotein</keyword>
<evidence type="ECO:0000256" key="2">
    <source>
        <dbReference type="ARBA" id="ARBA00022658"/>
    </source>
</evidence>
<dbReference type="InterPro" id="IPR001251">
    <property type="entry name" value="CRAL-TRIO_dom"/>
</dbReference>
<dbReference type="InterPro" id="IPR001849">
    <property type="entry name" value="PH_domain"/>
</dbReference>
<dbReference type="InterPro" id="IPR011993">
    <property type="entry name" value="PH-like_dom_sf"/>
</dbReference>
<dbReference type="InterPro" id="IPR036865">
    <property type="entry name" value="CRAL-TRIO_dom_sf"/>
</dbReference>
<dbReference type="SMART" id="SM00325">
    <property type="entry name" value="RhoGEF"/>
    <property type="match status" value="1"/>
</dbReference>
<dbReference type="GeneTree" id="ENSGT00940000161734"/>
<dbReference type="CDD" id="cd00170">
    <property type="entry name" value="SEC14"/>
    <property type="match status" value="1"/>
</dbReference>
<dbReference type="InterPro" id="IPR051336">
    <property type="entry name" value="RhoGEF_Guanine_NuclExch_SF"/>
</dbReference>
<dbReference type="PROSITE" id="PS00741">
    <property type="entry name" value="DH_1"/>
    <property type="match status" value="1"/>
</dbReference>
<dbReference type="FunFam" id="2.30.29.30:FF:000078">
    <property type="entry name" value="Guanine nucleotide exchange factor DBS"/>
    <property type="match status" value="1"/>
</dbReference>
<dbReference type="Pfam" id="PF13716">
    <property type="entry name" value="CRAL_TRIO_2"/>
    <property type="match status" value="1"/>
</dbReference>
<dbReference type="SMART" id="SM00233">
    <property type="entry name" value="PH"/>
    <property type="match status" value="1"/>
</dbReference>
<evidence type="ECO:0000256" key="4">
    <source>
        <dbReference type="SAM" id="MobiDB-lite"/>
    </source>
</evidence>
<name>A0A5F8HIU5_MONDO</name>
<dbReference type="InterPro" id="IPR055251">
    <property type="entry name" value="SOS1_NGEF_PH"/>
</dbReference>